<dbReference type="OrthoDB" id="8639051at2"/>
<evidence type="ECO:0000313" key="2">
    <source>
        <dbReference type="EMBL" id="RPJ92125.1"/>
    </source>
</evidence>
<dbReference type="GO" id="GO:0016757">
    <property type="term" value="F:glycosyltransferase activity"/>
    <property type="evidence" value="ECO:0007669"/>
    <property type="project" value="UniProtKB-KW"/>
</dbReference>
<dbReference type="Proteomes" id="UP000285324">
    <property type="component" value="Unassembled WGS sequence"/>
</dbReference>
<dbReference type="Gene3D" id="3.40.50.2020">
    <property type="match status" value="1"/>
</dbReference>
<dbReference type="Pfam" id="PF00156">
    <property type="entry name" value="Pribosyltran"/>
    <property type="match status" value="1"/>
</dbReference>
<dbReference type="EMBL" id="QVXO01000010">
    <property type="protein sequence ID" value="RPJ92125.1"/>
    <property type="molecule type" value="Genomic_DNA"/>
</dbReference>
<organism evidence="2 3">
    <name type="scientific">Alcaligenes xylosoxydans xylosoxydans</name>
    <name type="common">Achromobacter xylosoxidans</name>
    <dbReference type="NCBI Taxonomy" id="85698"/>
    <lineage>
        <taxon>Bacteria</taxon>
        <taxon>Pseudomonadati</taxon>
        <taxon>Pseudomonadota</taxon>
        <taxon>Betaproteobacteria</taxon>
        <taxon>Burkholderiales</taxon>
        <taxon>Alcaligenaceae</taxon>
        <taxon>Achromobacter</taxon>
    </lineage>
</organism>
<dbReference type="NCBIfam" id="NF004689">
    <property type="entry name" value="PRK06031.1"/>
    <property type="match status" value="1"/>
</dbReference>
<feature type="domain" description="Phosphoribosyltransferase" evidence="1">
    <location>
        <begin position="74"/>
        <end position="212"/>
    </location>
</feature>
<dbReference type="AlphaFoldDB" id="A0A424WFU0"/>
<dbReference type="CDD" id="cd06223">
    <property type="entry name" value="PRTases_typeI"/>
    <property type="match status" value="1"/>
</dbReference>
<evidence type="ECO:0000259" key="1">
    <source>
        <dbReference type="Pfam" id="PF00156"/>
    </source>
</evidence>
<comment type="caution">
    <text evidence="2">The sequence shown here is derived from an EMBL/GenBank/DDBJ whole genome shotgun (WGS) entry which is preliminary data.</text>
</comment>
<sequence>MTASHDLTTAGAPAFDATTDYWQEIVSADALTLPADPPYSRGYPARLPDGRYLVLPLRGVPGDPDRCVASLIANHASLEVVDALAGFMAERARVFEAEVVVGLPTLGLAFAPMVARGLGFTRYVPFGYSRKYWYDERLAVPVQSLTTPDAGKLLYVDPNLAGSLAGRRVLVVDDAVSTGQTMLSALELLARCGAEVAGIVVAMCQGERWRERLVDAQGAPISVACAFESPRMRRTAAGWVPETAA</sequence>
<protein>
    <submittedName>
        <fullName evidence="2">Phosphoribosyltransferase</fullName>
    </submittedName>
</protein>
<dbReference type="SUPFAM" id="SSF53271">
    <property type="entry name" value="PRTase-like"/>
    <property type="match status" value="1"/>
</dbReference>
<dbReference type="PANTHER" id="PTHR43218">
    <property type="entry name" value="PHOSPHORIBOSYLTRANSFERASE-RELATED"/>
    <property type="match status" value="1"/>
</dbReference>
<gene>
    <name evidence="2" type="ORF">DY367_09185</name>
</gene>
<dbReference type="PANTHER" id="PTHR43218:SF1">
    <property type="entry name" value="PHOSPHORIBOSYLTRANSFERASE"/>
    <property type="match status" value="1"/>
</dbReference>
<keyword evidence="2" id="KW-0808">Transferase</keyword>
<accession>A0A424WFU0</accession>
<dbReference type="RefSeq" id="WP_118932326.1">
    <property type="nucleotide sequence ID" value="NZ_CP061008.1"/>
</dbReference>
<name>A0A424WFU0_ALCXX</name>
<keyword evidence="2" id="KW-0328">Glycosyltransferase</keyword>
<reference evidence="2 3" key="1">
    <citation type="submission" date="2018-08" db="EMBL/GenBank/DDBJ databases">
        <title>Achromobacter xylosoxidans Genome sequencing and assembly.</title>
        <authorList>
            <person name="Wang R."/>
            <person name="Rensing C."/>
            <person name="Li Y."/>
        </authorList>
    </citation>
    <scope>NUCLEOTIDE SEQUENCE [LARGE SCALE GENOMIC DNA]</scope>
    <source>
        <strain evidence="2 3">GD003A</strain>
    </source>
</reference>
<evidence type="ECO:0000313" key="3">
    <source>
        <dbReference type="Proteomes" id="UP000285324"/>
    </source>
</evidence>
<proteinExistence type="predicted"/>
<dbReference type="InterPro" id="IPR000836">
    <property type="entry name" value="PRTase_dom"/>
</dbReference>
<dbReference type="InterPro" id="IPR029057">
    <property type="entry name" value="PRTase-like"/>
</dbReference>